<comment type="caution">
    <text evidence="3">The sequence shown here is derived from an EMBL/GenBank/DDBJ whole genome shotgun (WGS) entry which is preliminary data.</text>
</comment>
<evidence type="ECO:0000256" key="1">
    <source>
        <dbReference type="SAM" id="MobiDB-lite"/>
    </source>
</evidence>
<feature type="compositionally biased region" description="Polar residues" evidence="1">
    <location>
        <begin position="80"/>
        <end position="100"/>
    </location>
</feature>
<keyword evidence="2" id="KW-0472">Membrane</keyword>
<feature type="transmembrane region" description="Helical" evidence="2">
    <location>
        <begin position="12"/>
        <end position="33"/>
    </location>
</feature>
<keyword evidence="2" id="KW-1133">Transmembrane helix</keyword>
<evidence type="ECO:0000313" key="3">
    <source>
        <dbReference type="EMBL" id="KAH7256312.1"/>
    </source>
</evidence>
<accession>A0A8K0WG18</accession>
<gene>
    <name evidence="3" type="ORF">BKA59DRAFT_69756</name>
</gene>
<name>A0A8K0WG18_9HYPO</name>
<sequence length="122" mass="13348">MGRLSSDAGISLTGTIGTVAGLAVSCLAVWIAYQTMRRRGASRNDFEVRMVEFIATQIGININTPSDGLPFHVSQTTTEVSFPNESLPQLPSMTRQNTIGRMQRRTEVLAPPQPSSLHHDDH</sequence>
<dbReference type="AlphaFoldDB" id="A0A8K0WG18"/>
<keyword evidence="2" id="KW-0812">Transmembrane</keyword>
<dbReference type="PROSITE" id="PS51257">
    <property type="entry name" value="PROKAR_LIPOPROTEIN"/>
    <property type="match status" value="1"/>
</dbReference>
<organism evidence="3 4">
    <name type="scientific">Fusarium tricinctum</name>
    <dbReference type="NCBI Taxonomy" id="61284"/>
    <lineage>
        <taxon>Eukaryota</taxon>
        <taxon>Fungi</taxon>
        <taxon>Dikarya</taxon>
        <taxon>Ascomycota</taxon>
        <taxon>Pezizomycotina</taxon>
        <taxon>Sordariomycetes</taxon>
        <taxon>Hypocreomycetidae</taxon>
        <taxon>Hypocreales</taxon>
        <taxon>Nectriaceae</taxon>
        <taxon>Fusarium</taxon>
        <taxon>Fusarium tricinctum species complex</taxon>
    </lineage>
</organism>
<proteinExistence type="predicted"/>
<dbReference type="Proteomes" id="UP000813427">
    <property type="component" value="Unassembled WGS sequence"/>
</dbReference>
<keyword evidence="4" id="KW-1185">Reference proteome</keyword>
<evidence type="ECO:0000313" key="4">
    <source>
        <dbReference type="Proteomes" id="UP000813427"/>
    </source>
</evidence>
<dbReference type="EMBL" id="JAGPXF010000002">
    <property type="protein sequence ID" value="KAH7256312.1"/>
    <property type="molecule type" value="Genomic_DNA"/>
</dbReference>
<protein>
    <submittedName>
        <fullName evidence="3">Uncharacterized protein</fullName>
    </submittedName>
</protein>
<evidence type="ECO:0000256" key="2">
    <source>
        <dbReference type="SAM" id="Phobius"/>
    </source>
</evidence>
<reference evidence="3" key="1">
    <citation type="journal article" date="2021" name="Nat. Commun.">
        <title>Genetic determinants of endophytism in the Arabidopsis root mycobiome.</title>
        <authorList>
            <person name="Mesny F."/>
            <person name="Miyauchi S."/>
            <person name="Thiergart T."/>
            <person name="Pickel B."/>
            <person name="Atanasova L."/>
            <person name="Karlsson M."/>
            <person name="Huettel B."/>
            <person name="Barry K.W."/>
            <person name="Haridas S."/>
            <person name="Chen C."/>
            <person name="Bauer D."/>
            <person name="Andreopoulos W."/>
            <person name="Pangilinan J."/>
            <person name="LaButti K."/>
            <person name="Riley R."/>
            <person name="Lipzen A."/>
            <person name="Clum A."/>
            <person name="Drula E."/>
            <person name="Henrissat B."/>
            <person name="Kohler A."/>
            <person name="Grigoriev I.V."/>
            <person name="Martin F.M."/>
            <person name="Hacquard S."/>
        </authorList>
    </citation>
    <scope>NUCLEOTIDE SEQUENCE</scope>
    <source>
        <strain evidence="3">MPI-SDFR-AT-0068</strain>
    </source>
</reference>
<feature type="region of interest" description="Disordered" evidence="1">
    <location>
        <begin position="80"/>
        <end position="122"/>
    </location>
</feature>